<dbReference type="EMBL" id="GL381103">
    <property type="protein sequence ID" value="EGT35007.1"/>
    <property type="molecule type" value="Genomic_DNA"/>
</dbReference>
<comment type="similarity">
    <text evidence="1 13">Belongs to the ATP-dependent AMP-binding enzyme family.</text>
</comment>
<sequence length="674" mass="75797">MVQKKMLAHPELFSRLVDGPERIRESVQVSKPITGCPDGITKTVWDVLTRSAQLNPNGPLFGENVNGRHVFTTYREAVEEATIIGSGIVATMQKLHSTNKLIGIAGIHSRNYMHTMHAISGFDMTTVPLYHQSKLETLCDIIDNCKLEIVFCENATRAERFLSSKTPDRLQSLKMLIILDKTTTLQKHDDVEVMSLDDFKEIGKKNKRNPTKPKPETIYVICHTSGTTGRPKGVEMSHGSLLAAVSGIFTSWTIAYKWKFGQEDTYFSFLSLAHIYEHLMQTLTIYFGGRIGIYDGNTATLIPQIQKLQPTIVSLVPRLLNKLYEAVHNGVAKKGFISRKLFEYAKKVNTVFFIILTKYDKFQTKTRQLQYGVLRYDTFFDKIIFKKVISIFLKLMLGGKLKVLTTGGAPVTKEVKTFTRYAYGCPLVEGYGQTECSAAGTLTLPWDTTYGNVGGPAPWAQVKLVDVIEKNYMAVNDEGEVCFRGAALMTGYFQDPELTAKTIDSEGWLHTGDIGKWLPTGALQIIDRKNEMFKLCQGDFVSPIQIEAIYANSPLITQIYVTGNTERSFLVGIVVLDLPRFKQLPLVKALDGKEGMEAIMEKKDVKNAVIAELNKYAKENGLQTIELIRNVHLTLQEFSEENGLVTSTLKNRRKILEDYFAPQIAKMYKEIETL</sequence>
<dbReference type="FunCoup" id="G0PLH9">
    <property type="interactions" value="136"/>
</dbReference>
<comment type="catalytic activity">
    <reaction evidence="6">
        <text>5-hydroxy-(6E,8Z,11Z,14Z)-eicosatetraenoate + ATP + CoA = 5-hydroxy-(6E,8Z,11Z,14Z)-eicosatetraenoyl-CoA + AMP + diphosphate</text>
        <dbReference type="Rhea" id="RHEA:52108"/>
        <dbReference type="ChEBI" id="CHEBI:30616"/>
        <dbReference type="ChEBI" id="CHEBI:33019"/>
        <dbReference type="ChEBI" id="CHEBI:57287"/>
        <dbReference type="ChEBI" id="CHEBI:65341"/>
        <dbReference type="ChEBI" id="CHEBI:136407"/>
        <dbReference type="ChEBI" id="CHEBI:456215"/>
    </reaction>
    <physiologicalReaction direction="left-to-right" evidence="6">
        <dbReference type="Rhea" id="RHEA:52109"/>
    </physiologicalReaction>
</comment>
<dbReference type="InterPro" id="IPR000873">
    <property type="entry name" value="AMP-dep_synth/lig_dom"/>
</dbReference>
<dbReference type="GO" id="GO:0005783">
    <property type="term" value="C:endoplasmic reticulum"/>
    <property type="evidence" value="ECO:0007669"/>
    <property type="project" value="TreeGrafter"/>
</dbReference>
<keyword evidence="2 13" id="KW-0436">Ligase</keyword>
<dbReference type="GO" id="GO:0005524">
    <property type="term" value="F:ATP binding"/>
    <property type="evidence" value="ECO:0007669"/>
    <property type="project" value="UniProtKB-KW"/>
</dbReference>
<dbReference type="InterPro" id="IPR020845">
    <property type="entry name" value="AMP-binding_CS"/>
</dbReference>
<name>G0PLH9_CAEBE</name>
<comment type="catalytic activity">
    <reaction evidence="7">
        <text>a long-chain fatty acid + ATP + CoA = a long-chain fatty acyl-CoA + AMP + diphosphate</text>
        <dbReference type="Rhea" id="RHEA:15421"/>
        <dbReference type="ChEBI" id="CHEBI:30616"/>
        <dbReference type="ChEBI" id="CHEBI:33019"/>
        <dbReference type="ChEBI" id="CHEBI:57287"/>
        <dbReference type="ChEBI" id="CHEBI:57560"/>
        <dbReference type="ChEBI" id="CHEBI:83139"/>
        <dbReference type="ChEBI" id="CHEBI:456215"/>
        <dbReference type="EC" id="6.2.1.3"/>
    </reaction>
    <physiologicalReaction direction="left-to-right" evidence="7">
        <dbReference type="Rhea" id="RHEA:15422"/>
    </physiologicalReaction>
</comment>
<evidence type="ECO:0000256" key="11">
    <source>
        <dbReference type="ARBA" id="ARBA00024565"/>
    </source>
</evidence>
<dbReference type="Proteomes" id="UP000008068">
    <property type="component" value="Unassembled WGS sequence"/>
</dbReference>
<evidence type="ECO:0000259" key="14">
    <source>
        <dbReference type="Pfam" id="PF00501"/>
    </source>
</evidence>
<organism evidence="16">
    <name type="scientific">Caenorhabditis brenneri</name>
    <name type="common">Nematode worm</name>
    <dbReference type="NCBI Taxonomy" id="135651"/>
    <lineage>
        <taxon>Eukaryota</taxon>
        <taxon>Metazoa</taxon>
        <taxon>Ecdysozoa</taxon>
        <taxon>Nematoda</taxon>
        <taxon>Chromadorea</taxon>
        <taxon>Rhabditida</taxon>
        <taxon>Rhabditina</taxon>
        <taxon>Rhabditomorpha</taxon>
        <taxon>Rhabditoidea</taxon>
        <taxon>Rhabditidae</taxon>
        <taxon>Peloderinae</taxon>
        <taxon>Caenorhabditis</taxon>
    </lineage>
</organism>
<dbReference type="AlphaFoldDB" id="G0PLH9"/>
<evidence type="ECO:0000256" key="6">
    <source>
        <dbReference type="ARBA" id="ARBA00024469"/>
    </source>
</evidence>
<evidence type="ECO:0000256" key="12">
    <source>
        <dbReference type="ARBA" id="ARBA00049139"/>
    </source>
</evidence>
<evidence type="ECO:0000256" key="13">
    <source>
        <dbReference type="RuleBase" id="RU369030"/>
    </source>
</evidence>
<dbReference type="Gene3D" id="3.40.50.12780">
    <property type="entry name" value="N-terminal domain of ligase-like"/>
    <property type="match status" value="1"/>
</dbReference>
<evidence type="ECO:0000256" key="5">
    <source>
        <dbReference type="ARBA" id="ARBA00022840"/>
    </source>
</evidence>
<comment type="catalytic activity">
    <reaction evidence="11">
        <text>(E)-hexadec-2-enoate + ATP + CoA = (2E)-hexadecenoyl-CoA + AMP + diphosphate</text>
        <dbReference type="Rhea" id="RHEA:36139"/>
        <dbReference type="ChEBI" id="CHEBI:30616"/>
        <dbReference type="ChEBI" id="CHEBI:33019"/>
        <dbReference type="ChEBI" id="CHEBI:57287"/>
        <dbReference type="ChEBI" id="CHEBI:61526"/>
        <dbReference type="ChEBI" id="CHEBI:72745"/>
        <dbReference type="ChEBI" id="CHEBI:456215"/>
    </reaction>
    <physiologicalReaction direction="left-to-right" evidence="11">
        <dbReference type="Rhea" id="RHEA:36140"/>
    </physiologicalReaction>
</comment>
<keyword evidence="5 13" id="KW-0067">ATP-binding</keyword>
<comment type="catalytic activity">
    <reaction evidence="8">
        <text>12-hydroxy-(5Z,8Z,10E,14Z)-eicosatetraenoate + ATP + CoA = 12-hydroxy-(5Z,8Z,10E,14Z)-eicosatetraenoyl-CoA + AMP + diphosphate</text>
        <dbReference type="Rhea" id="RHEA:52112"/>
        <dbReference type="ChEBI" id="CHEBI:30616"/>
        <dbReference type="ChEBI" id="CHEBI:33019"/>
        <dbReference type="ChEBI" id="CHEBI:57287"/>
        <dbReference type="ChEBI" id="CHEBI:90718"/>
        <dbReference type="ChEBI" id="CHEBI:136408"/>
        <dbReference type="ChEBI" id="CHEBI:456215"/>
    </reaction>
    <physiologicalReaction direction="left-to-right" evidence="8">
        <dbReference type="Rhea" id="RHEA:52113"/>
    </physiologicalReaction>
</comment>
<keyword evidence="3 13" id="KW-0547">Nucleotide-binding</keyword>
<comment type="function">
    <text evidence="13">Catalyzes the conversion of long-chain fatty acids to their active form acyl-CoAs for both synthesis of cellular lipids, and degradation via beta-oxidation.</text>
</comment>
<proteinExistence type="inferred from homology"/>
<dbReference type="EC" id="6.2.1.3" evidence="13"/>
<dbReference type="OrthoDB" id="1700726at2759"/>
<accession>G0PLH9</accession>
<keyword evidence="4 13" id="KW-0276">Fatty acid metabolism</keyword>
<dbReference type="PROSITE" id="PS00455">
    <property type="entry name" value="AMP_BINDING"/>
    <property type="match status" value="1"/>
</dbReference>
<dbReference type="GO" id="GO:0016020">
    <property type="term" value="C:membrane"/>
    <property type="evidence" value="ECO:0007669"/>
    <property type="project" value="TreeGrafter"/>
</dbReference>
<dbReference type="eggNOG" id="KOG1256">
    <property type="taxonomic scope" value="Eukaryota"/>
</dbReference>
<evidence type="ECO:0000313" key="16">
    <source>
        <dbReference type="Proteomes" id="UP000008068"/>
    </source>
</evidence>
<evidence type="ECO:0000256" key="9">
    <source>
        <dbReference type="ARBA" id="ARBA00024532"/>
    </source>
</evidence>
<evidence type="ECO:0000256" key="10">
    <source>
        <dbReference type="ARBA" id="ARBA00024548"/>
    </source>
</evidence>
<evidence type="ECO:0000313" key="15">
    <source>
        <dbReference type="EMBL" id="EGT35007.1"/>
    </source>
</evidence>
<evidence type="ECO:0000256" key="4">
    <source>
        <dbReference type="ARBA" id="ARBA00022832"/>
    </source>
</evidence>
<feature type="domain" description="AMP-dependent synthetase/ligase" evidence="14">
    <location>
        <begin position="67"/>
        <end position="493"/>
    </location>
</feature>
<keyword evidence="13" id="KW-0443">Lipid metabolism</keyword>
<dbReference type="InParanoid" id="G0PLH9"/>
<dbReference type="GO" id="GO:0047676">
    <property type="term" value="F:arachidonate-CoA ligase activity"/>
    <property type="evidence" value="ECO:0007669"/>
    <property type="project" value="UniProtKB-EC"/>
</dbReference>
<evidence type="ECO:0000256" key="3">
    <source>
        <dbReference type="ARBA" id="ARBA00022741"/>
    </source>
</evidence>
<evidence type="ECO:0000256" key="1">
    <source>
        <dbReference type="ARBA" id="ARBA00006432"/>
    </source>
</evidence>
<dbReference type="InterPro" id="IPR045311">
    <property type="entry name" value="LC-FACS_euk"/>
</dbReference>
<dbReference type="HOGENOM" id="CLU_000022_45_4_1"/>
<dbReference type="PANTHER" id="PTHR43272:SF89">
    <property type="entry name" value="LONG-CHAIN-FATTY-ACID--COA LIGASE"/>
    <property type="match status" value="1"/>
</dbReference>
<dbReference type="Pfam" id="PF00501">
    <property type="entry name" value="AMP-binding"/>
    <property type="match status" value="1"/>
</dbReference>
<reference evidence="16" key="1">
    <citation type="submission" date="2011-07" db="EMBL/GenBank/DDBJ databases">
        <authorList>
            <consortium name="Caenorhabditis brenneri Sequencing and Analysis Consortium"/>
            <person name="Wilson R.K."/>
        </authorList>
    </citation>
    <scope>NUCLEOTIDE SEQUENCE [LARGE SCALE GENOMIC DNA]</scope>
    <source>
        <strain evidence="16">PB2801</strain>
    </source>
</reference>
<keyword evidence="16" id="KW-1185">Reference proteome</keyword>
<dbReference type="CDD" id="cd05927">
    <property type="entry name" value="LC-FACS_euk"/>
    <property type="match status" value="1"/>
</dbReference>
<evidence type="ECO:0000256" key="8">
    <source>
        <dbReference type="ARBA" id="ARBA00024495"/>
    </source>
</evidence>
<protein>
    <recommendedName>
        <fullName evidence="13">Long-chain-fatty-acid--CoA ligase</fullName>
        <ecNumber evidence="13">6.2.1.3</ecNumber>
    </recommendedName>
</protein>
<comment type="catalytic activity">
    <reaction evidence="10">
        <text>(5Z,8Z,11Z,14Z)-eicosatetraenoate + ATP + CoA = (5Z,8Z,11Z,14Z)-eicosatetraenoyl-CoA + AMP + diphosphate</text>
        <dbReference type="Rhea" id="RHEA:19713"/>
        <dbReference type="ChEBI" id="CHEBI:30616"/>
        <dbReference type="ChEBI" id="CHEBI:32395"/>
        <dbReference type="ChEBI" id="CHEBI:33019"/>
        <dbReference type="ChEBI" id="CHEBI:57287"/>
        <dbReference type="ChEBI" id="CHEBI:57368"/>
        <dbReference type="ChEBI" id="CHEBI:456215"/>
        <dbReference type="EC" id="6.2.1.15"/>
    </reaction>
    <physiologicalReaction direction="left-to-right" evidence="10">
        <dbReference type="Rhea" id="RHEA:19714"/>
    </physiologicalReaction>
</comment>
<comment type="catalytic activity">
    <reaction evidence="12">
        <text>hexadecanoate + ATP + CoA = hexadecanoyl-CoA + AMP + diphosphate</text>
        <dbReference type="Rhea" id="RHEA:30751"/>
        <dbReference type="ChEBI" id="CHEBI:7896"/>
        <dbReference type="ChEBI" id="CHEBI:30616"/>
        <dbReference type="ChEBI" id="CHEBI:33019"/>
        <dbReference type="ChEBI" id="CHEBI:57287"/>
        <dbReference type="ChEBI" id="CHEBI:57379"/>
        <dbReference type="ChEBI" id="CHEBI:456215"/>
    </reaction>
    <physiologicalReaction direction="left-to-right" evidence="12">
        <dbReference type="Rhea" id="RHEA:30752"/>
    </physiologicalReaction>
</comment>
<dbReference type="STRING" id="135651.G0PLH9"/>
<gene>
    <name evidence="15" type="ORF">CAEBREN_31709</name>
</gene>
<comment type="catalytic activity">
    <reaction evidence="9">
        <text>15-hydroxy-(5Z,8Z,11Z,13E)-eicosatetraenoate + ATP + CoA = 15-hydroxy-(5Z,8Z,11Z,13E)-eicosatetraenoyl-CoA + AMP + diphosphate</text>
        <dbReference type="Rhea" id="RHEA:52116"/>
        <dbReference type="ChEBI" id="CHEBI:30616"/>
        <dbReference type="ChEBI" id="CHEBI:33019"/>
        <dbReference type="ChEBI" id="CHEBI:57287"/>
        <dbReference type="ChEBI" id="CHEBI:78832"/>
        <dbReference type="ChEBI" id="CHEBI:136409"/>
        <dbReference type="ChEBI" id="CHEBI:456215"/>
    </reaction>
    <physiologicalReaction direction="left-to-right" evidence="9">
        <dbReference type="Rhea" id="RHEA:52117"/>
    </physiologicalReaction>
</comment>
<dbReference type="SUPFAM" id="SSF56801">
    <property type="entry name" value="Acetyl-CoA synthetase-like"/>
    <property type="match status" value="1"/>
</dbReference>
<dbReference type="PANTHER" id="PTHR43272">
    <property type="entry name" value="LONG-CHAIN-FATTY-ACID--COA LIGASE"/>
    <property type="match status" value="1"/>
</dbReference>
<dbReference type="InterPro" id="IPR042099">
    <property type="entry name" value="ANL_N_sf"/>
</dbReference>
<evidence type="ECO:0000256" key="7">
    <source>
        <dbReference type="ARBA" id="ARBA00024484"/>
    </source>
</evidence>
<evidence type="ECO:0000256" key="2">
    <source>
        <dbReference type="ARBA" id="ARBA00022598"/>
    </source>
</evidence>